<dbReference type="InterPro" id="IPR021109">
    <property type="entry name" value="Peptidase_aspartic_dom_sf"/>
</dbReference>
<keyword evidence="13" id="KW-0945">Host-virus interaction</keyword>
<keyword evidence="42" id="KW-0472">Membrane</keyword>
<keyword evidence="31" id="KW-1043">Host membrane</keyword>
<dbReference type="GO" id="GO:0004523">
    <property type="term" value="F:RNA-DNA hybrid ribonuclease activity"/>
    <property type="evidence" value="ECO:0007669"/>
    <property type="project" value="InterPro"/>
</dbReference>
<dbReference type="FunFam" id="2.30.30.10:FF:000001">
    <property type="entry name" value="POL polyprotein"/>
    <property type="match status" value="1"/>
</dbReference>
<evidence type="ECO:0000256" key="24">
    <source>
        <dbReference type="ARBA" id="ARBA00022759"/>
    </source>
</evidence>
<keyword evidence="17" id="KW-0548">Nucleotidyltransferase</keyword>
<dbReference type="Pfam" id="PF19317">
    <property type="entry name" value="Gag_p24_C"/>
    <property type="match status" value="1"/>
</dbReference>
<evidence type="ECO:0000256" key="37">
    <source>
        <dbReference type="ARBA" id="ARBA00023046"/>
    </source>
</evidence>
<dbReference type="GO" id="GO:0006310">
    <property type="term" value="P:DNA recombination"/>
    <property type="evidence" value="ECO:0007669"/>
    <property type="project" value="UniProtKB-KW"/>
</dbReference>
<evidence type="ECO:0000259" key="67">
    <source>
        <dbReference type="PROSITE" id="PS50175"/>
    </source>
</evidence>
<evidence type="ECO:0000256" key="6">
    <source>
        <dbReference type="ARBA" id="ARBA00004560"/>
    </source>
</evidence>
<evidence type="ECO:0000256" key="21">
    <source>
        <dbReference type="ARBA" id="ARBA00022737"/>
    </source>
</evidence>
<keyword evidence="10" id="KW-0597">Phosphoprotein</keyword>
<keyword evidence="40" id="KW-0446">Lipid-binding</keyword>
<evidence type="ECO:0000256" key="20">
    <source>
        <dbReference type="ARBA" id="ARBA00022723"/>
    </source>
</evidence>
<dbReference type="Gene3D" id="3.30.70.270">
    <property type="match status" value="3"/>
</dbReference>
<dbReference type="GO" id="GO:0005198">
    <property type="term" value="F:structural molecule activity"/>
    <property type="evidence" value="ECO:0007669"/>
    <property type="project" value="InterPro"/>
</dbReference>
<dbReference type="Pfam" id="PF02022">
    <property type="entry name" value="Integrase_Zn"/>
    <property type="match status" value="1"/>
</dbReference>
<dbReference type="GO" id="GO:0075732">
    <property type="term" value="P:viral penetration into host nucleus"/>
    <property type="evidence" value="ECO:0007669"/>
    <property type="project" value="UniProtKB-KW"/>
</dbReference>
<keyword evidence="53" id="KW-1073">Activation of host caspases by virus</keyword>
<dbReference type="SUPFAM" id="SSF46919">
    <property type="entry name" value="N-terminal Zn binding domain of HIV integrase"/>
    <property type="match status" value="1"/>
</dbReference>
<keyword evidence="36" id="KW-1190">Host gene expression shutoff by virus</keyword>
<dbReference type="SUPFAM" id="SSF50630">
    <property type="entry name" value="Acid proteases"/>
    <property type="match status" value="1"/>
</dbReference>
<evidence type="ECO:0000256" key="41">
    <source>
        <dbReference type="ARBA" id="ARBA00023125"/>
    </source>
</evidence>
<keyword evidence="19" id="KW-0540">Nuclease</keyword>
<dbReference type="Gene3D" id="1.10.10.200">
    <property type="match status" value="1"/>
</dbReference>
<evidence type="ECO:0000256" key="48">
    <source>
        <dbReference type="ARBA" id="ARBA00023288"/>
    </source>
</evidence>
<comment type="subunit">
    <text evidence="58">Homodimer, whose active site consists of two apposed aspartic acid residues.</text>
</comment>
<keyword evidence="47" id="KW-0511">Multifunctional enzyme</keyword>
<dbReference type="GO" id="GO:0075523">
    <property type="term" value="P:viral translational frameshifting"/>
    <property type="evidence" value="ECO:0007669"/>
    <property type="project" value="UniProtKB-KW"/>
</dbReference>
<evidence type="ECO:0000256" key="23">
    <source>
        <dbReference type="ARBA" id="ARBA00022758"/>
    </source>
</evidence>
<keyword evidence="15" id="KW-0645">Protease</keyword>
<dbReference type="GO" id="GO:0003887">
    <property type="term" value="F:DNA-directed DNA polymerase activity"/>
    <property type="evidence" value="ECO:0007669"/>
    <property type="project" value="UniProtKB-KW"/>
</dbReference>
<dbReference type="InterPro" id="IPR045345">
    <property type="entry name" value="Gag_p24_C"/>
</dbReference>
<comment type="function">
    <text evidence="54">Encapsulates and protects viral dimeric unspliced genomic RNA (gRNA). Binds these RNAs through its zinc fingers. Acts as a nucleic acid chaperone which is involved in rearangement of nucleic acid secondary structure during gRNA retrotranscription. Also facilitates template switch leading to recombination. As part of the polyprotein, participates in gRNA dimerization, packaging, tRNA incorporation and virion assembly.</text>
</comment>
<dbReference type="Pfam" id="PF00540">
    <property type="entry name" value="Gag_p17"/>
    <property type="match status" value="1"/>
</dbReference>
<dbReference type="InterPro" id="IPR002156">
    <property type="entry name" value="RNaseH_domain"/>
</dbReference>
<keyword evidence="38" id="KW-0543">Viral nucleoprotein</keyword>
<dbReference type="InterPro" id="IPR018061">
    <property type="entry name" value="Retropepsins"/>
</dbReference>
<keyword evidence="37" id="KW-1039">Host endosome</keyword>
<dbReference type="InterPro" id="IPR001037">
    <property type="entry name" value="Integrase_C_retrovir"/>
</dbReference>
<keyword evidence="30" id="KW-0946">Virion</keyword>
<dbReference type="InterPro" id="IPR008919">
    <property type="entry name" value="Retrov_capsid_N"/>
</dbReference>
<keyword evidence="34" id="KW-0695">RNA-directed DNA polymerase</keyword>
<dbReference type="PROSITE" id="PS50158">
    <property type="entry name" value="ZF_CCHC"/>
    <property type="match status" value="2"/>
</dbReference>
<feature type="domain" description="Peptidase A2" evidence="67">
    <location>
        <begin position="502"/>
        <end position="571"/>
    </location>
</feature>
<evidence type="ECO:0000256" key="54">
    <source>
        <dbReference type="ARBA" id="ARBA00037070"/>
    </source>
</evidence>
<evidence type="ECO:0000256" key="50">
    <source>
        <dbReference type="ARBA" id="ARBA00023323"/>
    </source>
</evidence>
<evidence type="ECO:0000256" key="1">
    <source>
        <dbReference type="ARBA" id="ARBA00000379"/>
    </source>
</evidence>
<evidence type="ECO:0000256" key="5">
    <source>
        <dbReference type="ARBA" id="ARBA00004425"/>
    </source>
</evidence>
<evidence type="ECO:0000259" key="69">
    <source>
        <dbReference type="PROSITE" id="PS50878"/>
    </source>
</evidence>
<dbReference type="InterPro" id="IPR036397">
    <property type="entry name" value="RNaseH_sf"/>
</dbReference>
<dbReference type="InterPro" id="IPR001584">
    <property type="entry name" value="Integrase_cat-core"/>
</dbReference>
<dbReference type="InterPro" id="IPR012344">
    <property type="entry name" value="Matrix_HIV/RSV_N"/>
</dbReference>
<evidence type="ECO:0000256" key="39">
    <source>
        <dbReference type="ARBA" id="ARBA00023113"/>
    </source>
</evidence>
<evidence type="ECO:0000256" key="40">
    <source>
        <dbReference type="ARBA" id="ARBA00023121"/>
    </source>
</evidence>
<dbReference type="CDD" id="cd05482">
    <property type="entry name" value="HIV_retropepsin_like"/>
    <property type="match status" value="1"/>
</dbReference>
<dbReference type="Proteomes" id="UP000164562">
    <property type="component" value="Segment"/>
</dbReference>
<evidence type="ECO:0000256" key="63">
    <source>
        <dbReference type="PROSITE-ProRule" id="PRU00450"/>
    </source>
</evidence>
<dbReference type="Gene3D" id="3.30.420.10">
    <property type="entry name" value="Ribonuclease H-like superfamily/Ribonuclease H"/>
    <property type="match status" value="2"/>
</dbReference>
<dbReference type="InterPro" id="IPR010999">
    <property type="entry name" value="Retrovr_matrix"/>
</dbReference>
<evidence type="ECO:0000256" key="29">
    <source>
        <dbReference type="ARBA" id="ARBA00022842"/>
    </source>
</evidence>
<dbReference type="GO" id="GO:0004533">
    <property type="term" value="F:exoribonuclease H activity"/>
    <property type="evidence" value="ECO:0007669"/>
    <property type="project" value="UniProtKB-EC"/>
</dbReference>
<keyword evidence="20" id="KW-0479">Metal-binding</keyword>
<evidence type="ECO:0000259" key="70">
    <source>
        <dbReference type="PROSITE" id="PS50879"/>
    </source>
</evidence>
<evidence type="ECO:0000256" key="30">
    <source>
        <dbReference type="ARBA" id="ARBA00022844"/>
    </source>
</evidence>
<dbReference type="SUPFAM" id="SSF50122">
    <property type="entry name" value="DNA-binding domain of retroviral integrase"/>
    <property type="match status" value="1"/>
</dbReference>
<evidence type="ECO:0000256" key="3">
    <source>
        <dbReference type="ARBA" id="ARBA00004147"/>
    </source>
</evidence>
<dbReference type="InterPro" id="IPR000477">
    <property type="entry name" value="RT_dom"/>
</dbReference>
<evidence type="ECO:0000256" key="38">
    <source>
        <dbReference type="ARBA" id="ARBA00023086"/>
    </source>
</evidence>
<evidence type="ECO:0000259" key="66">
    <source>
        <dbReference type="PROSITE" id="PS50158"/>
    </source>
</evidence>
<dbReference type="Pfam" id="PF00552">
    <property type="entry name" value="IN_DBD_C"/>
    <property type="match status" value="1"/>
</dbReference>
<feature type="DNA-binding region" description="Integrase-type" evidence="64">
    <location>
        <begin position="1364"/>
        <end position="1411"/>
    </location>
</feature>
<evidence type="ECO:0000256" key="31">
    <source>
        <dbReference type="ARBA" id="ARBA00022870"/>
    </source>
</evidence>
<dbReference type="FunFam" id="3.30.420.10:FF:000025">
    <property type="entry name" value="Gag-Pol polyprotein"/>
    <property type="match status" value="1"/>
</dbReference>
<dbReference type="SUPFAM" id="SSF47353">
    <property type="entry name" value="Retrovirus capsid dimerization domain-like"/>
    <property type="match status" value="1"/>
</dbReference>
<dbReference type="PROSITE" id="PS50876">
    <property type="entry name" value="ZF_INTEGRASE"/>
    <property type="match status" value="1"/>
</dbReference>
<keyword evidence="50" id="KW-1119">Modulation of host cell apoptosis by virus</keyword>
<dbReference type="InterPro" id="IPR000071">
    <property type="entry name" value="Lentvrl_matrix_N"/>
</dbReference>
<keyword evidence="41" id="KW-0238">DNA-binding</keyword>
<dbReference type="GO" id="GO:0043657">
    <property type="term" value="C:host cell"/>
    <property type="evidence" value="ECO:0007669"/>
    <property type="project" value="GOC"/>
</dbReference>
<evidence type="ECO:0000256" key="61">
    <source>
        <dbReference type="ARBA" id="ARBA00046422"/>
    </source>
</evidence>
<evidence type="ECO:0000256" key="16">
    <source>
        <dbReference type="ARBA" id="ARBA00022679"/>
    </source>
</evidence>
<dbReference type="GO" id="GO:0035613">
    <property type="term" value="F:RNA stem-loop binding"/>
    <property type="evidence" value="ECO:0007669"/>
    <property type="project" value="TreeGrafter"/>
</dbReference>
<evidence type="ECO:0000256" key="19">
    <source>
        <dbReference type="ARBA" id="ARBA00022722"/>
    </source>
</evidence>
<evidence type="ECO:0000256" key="32">
    <source>
        <dbReference type="ARBA" id="ARBA00022884"/>
    </source>
</evidence>
<dbReference type="InterPro" id="IPR012337">
    <property type="entry name" value="RNaseH-like_sf"/>
</dbReference>
<dbReference type="FunFam" id="4.10.60.10:FF:000001">
    <property type="entry name" value="Gag polyprotein"/>
    <property type="match status" value="1"/>
</dbReference>
<dbReference type="PROSITE" id="PS51027">
    <property type="entry name" value="INTEGRASE_DBD"/>
    <property type="match status" value="1"/>
</dbReference>
<keyword evidence="28" id="KW-0862">Zinc</keyword>
<evidence type="ECO:0000256" key="27">
    <source>
        <dbReference type="ARBA" id="ARBA00022809"/>
    </source>
</evidence>
<evidence type="ECO:0000256" key="62">
    <source>
        <dbReference type="ARBA" id="ARBA00062234"/>
    </source>
</evidence>
<comment type="subunit">
    <text evidence="59">Homotrimer; further assembles as hexamers of trimers. Interacts with gp41 (via C-terminus). Interacts with host CALM1; this interaction induces a conformational change in the Matrix protein, triggering exposure of the myristate group. Interacts with host AP3D1; this interaction allows the polyprotein trafficking to multivesicular bodies during virus assembly. Part of the pre-integration complex (PIC) which is composed of viral genome, matrix protein, Vpr and integrase.</text>
</comment>
<keyword evidence="12" id="KW-1048">Host nucleus</keyword>
<evidence type="ECO:0000256" key="28">
    <source>
        <dbReference type="ARBA" id="ARBA00022833"/>
    </source>
</evidence>
<accession>C7TQ81</accession>
<evidence type="ECO:0000256" key="13">
    <source>
        <dbReference type="ARBA" id="ARBA00022581"/>
    </source>
</evidence>
<keyword evidence="16" id="KW-0808">Transferase</keyword>
<dbReference type="PROSITE" id="PS50879">
    <property type="entry name" value="RNASE_H_1"/>
    <property type="match status" value="1"/>
</dbReference>
<keyword evidence="9" id="KW-1163">Viral penetration into host nucleus</keyword>
<name>C7TQ81_HV1</name>
<dbReference type="PANTHER" id="PTHR41694">
    <property type="entry name" value="ENDOGENOUS RETROVIRUS GROUP K MEMBER POL PROTEIN"/>
    <property type="match status" value="1"/>
</dbReference>
<dbReference type="PANTHER" id="PTHR41694:SF3">
    <property type="entry name" value="RNA-DIRECTED DNA POLYMERASE-RELATED"/>
    <property type="match status" value="1"/>
</dbReference>
<dbReference type="GO" id="GO:0008289">
    <property type="term" value="F:lipid binding"/>
    <property type="evidence" value="ECO:0007669"/>
    <property type="project" value="UniProtKB-KW"/>
</dbReference>
<evidence type="ECO:0000256" key="44">
    <source>
        <dbReference type="ARBA" id="ARBA00023195"/>
    </source>
</evidence>
<dbReference type="InterPro" id="IPR036862">
    <property type="entry name" value="Integrase_C_dom_sf_retrovir"/>
</dbReference>
<keyword evidence="35" id="KW-0239">DNA-directed DNA polymerase</keyword>
<evidence type="ECO:0000256" key="36">
    <source>
        <dbReference type="ARBA" id="ARBA00022995"/>
    </source>
</evidence>
<evidence type="ECO:0000256" key="26">
    <source>
        <dbReference type="ARBA" id="ARBA00022801"/>
    </source>
</evidence>
<evidence type="ECO:0000256" key="52">
    <source>
        <dbReference type="ARBA" id="ARBA00032771"/>
    </source>
</evidence>
<feature type="domain" description="RNase H type-1" evidence="70">
    <location>
        <begin position="1015"/>
        <end position="1138"/>
    </location>
</feature>
<dbReference type="GO" id="GO:0044826">
    <property type="term" value="P:viral genome integration into host DNA"/>
    <property type="evidence" value="ECO:0007669"/>
    <property type="project" value="UniProtKB-KW"/>
</dbReference>
<dbReference type="FunFam" id="3.30.70.270:FF:000006">
    <property type="entry name" value="Gag-Pol polyprotein"/>
    <property type="match status" value="1"/>
</dbReference>
<dbReference type="SUPFAM" id="SSF53098">
    <property type="entry name" value="Ribonuclease H-like"/>
    <property type="match status" value="2"/>
</dbReference>
<dbReference type="GO" id="GO:0003677">
    <property type="term" value="F:DNA binding"/>
    <property type="evidence" value="ECO:0007669"/>
    <property type="project" value="UniProtKB-KW"/>
</dbReference>
<comment type="function">
    <text evidence="55">Mediates, with Gag polyprotein, the essential events in virion assembly, including binding the plasma membrane, making the protein-protein interactions necessary to create spherical particles, recruiting the viral Env proteins, and packaging the genomic RNA via direct interactions with the RNA packaging sequence (Psi). Gag-Pol polyprotein may regulate its own translation, by the binding genomic RNA in the 5'-UTR. At low concentration, the polyprotein would promote translation, whereas at high concentration, the polyprotein would encapsidate genomic RNA and then shut off translation.</text>
</comment>
<feature type="domain" description="Integrase catalytic" evidence="71">
    <location>
        <begin position="1195"/>
        <end position="1345"/>
    </location>
</feature>
<evidence type="ECO:0000256" key="46">
    <source>
        <dbReference type="ARBA" id="ARBA00023247"/>
    </source>
</evidence>
<dbReference type="Pfam" id="PF00078">
    <property type="entry name" value="RVT_1"/>
    <property type="match status" value="1"/>
</dbReference>
<dbReference type="SMART" id="SM00343">
    <property type="entry name" value="ZnF_C2HC"/>
    <property type="match status" value="2"/>
</dbReference>
<evidence type="ECO:0000256" key="12">
    <source>
        <dbReference type="ARBA" id="ARBA00022562"/>
    </source>
</evidence>
<dbReference type="PROSITE" id="PS50994">
    <property type="entry name" value="INTEGRASE"/>
    <property type="match status" value="1"/>
</dbReference>
<dbReference type="FunFam" id="2.40.70.10:FF:000001">
    <property type="entry name" value="Gag-Pol polyprotein"/>
    <property type="match status" value="1"/>
</dbReference>
<feature type="domain" description="CCHC-type" evidence="66">
    <location>
        <begin position="388"/>
        <end position="403"/>
    </location>
</feature>
<evidence type="ECO:0000313" key="73">
    <source>
        <dbReference type="EMBL" id="CAT00594.1"/>
    </source>
</evidence>
<dbReference type="InterPro" id="IPR036875">
    <property type="entry name" value="Znf_CCHC_sf"/>
</dbReference>
<evidence type="ECO:0000256" key="35">
    <source>
        <dbReference type="ARBA" id="ARBA00022932"/>
    </source>
</evidence>
<dbReference type="Gene3D" id="4.10.60.10">
    <property type="entry name" value="Zinc finger, CCHC-type"/>
    <property type="match status" value="1"/>
</dbReference>
<dbReference type="InterPro" id="IPR001878">
    <property type="entry name" value="Znf_CCHC"/>
</dbReference>
<keyword evidence="48" id="KW-0449">Lipoprotein</keyword>
<evidence type="ECO:0000256" key="56">
    <source>
        <dbReference type="ARBA" id="ARBA00037745"/>
    </source>
</evidence>
<organism evidence="73 74">
    <name type="scientific">HIV-1 M_02CD.KS069</name>
    <dbReference type="NCBI Taxonomy" id="576900"/>
    <lineage>
        <taxon>Viruses</taxon>
        <taxon>Riboviria</taxon>
        <taxon>Pararnavirae</taxon>
        <taxon>Artverviricota</taxon>
        <taxon>Revtraviricetes</taxon>
        <taxon>Ortervirales</taxon>
        <taxon>Retroviridae</taxon>
        <taxon>Orthoretrovirinae</taxon>
        <taxon>Lentivirus</taxon>
        <taxon>Lentivirus humimdef1</taxon>
        <taxon>Human immunodeficiency virus type 1</taxon>
    </lineage>
</organism>
<dbReference type="Gene3D" id="1.10.150.90">
    <property type="entry name" value="Immunodeficiency lentiviruses, gag gene matrix protein p17"/>
    <property type="match status" value="1"/>
</dbReference>
<evidence type="ECO:0000256" key="15">
    <source>
        <dbReference type="ARBA" id="ARBA00022670"/>
    </source>
</evidence>
<evidence type="ECO:0000256" key="58">
    <source>
        <dbReference type="ARBA" id="ARBA00038785"/>
    </source>
</evidence>
<dbReference type="Gene3D" id="2.40.70.10">
    <property type="entry name" value="Acid Proteases"/>
    <property type="match status" value="1"/>
</dbReference>
<sequence>MGARASVLSGGKLDAWEKIKLRPGGKKKYKMKHLVWASRELERFALNPDLLETSEGCLQILAQIQPAIKTGTEELKSLYNAVAVLCCVHQKINVKDTKEALDEIEKIQNKKTQQAAADTGNNNQVSRNYPIVQNAQGQMVHQSISPRTLNAWVKVIEEKAFSPEVIPMFTALSEGATPQDLNTMLNTVGGHQAAMQMLKDTINDEAAEWDRLHPVHAGPIAPGQMREPRGSDIAGTTSTLQEQIGWMTNNPPIPVGEIYKRWIILGLNKIVRMYSPVSILDIKQGPKEPFRDYVDRFFKTLRAEQCTQDVKNWMTDTLLVQNANPDCKTILRGLGQGASLEEMMTACQGVGGPGHKARVLAEAMSQVQSQATSIMVQRGNFKGQKRIKCFNCGKEGHLARNCRAPRKKGCWKCGKEGHQMKDCTERQANFFRENLAFQQREARKLSPEQDRANSPTSRELWDGGRDNPLPEAGAEREGTFSFPQITLWQRPLVTIKIEGQLREALLDTGADDTVLEDINLPGKWKPKMIGGIGGFIKVRQYDQVTIDICGKKAIGTVLVGPTPVNIIGRNMLTQIGCTLNFPISPIETVPVKLKPGMDGPRVKQWPLTEEKIKALTEICKDMEKEGKISKIGPENPYNTPIFAIKKKDSTKWRKLVDFRELNKRTQDFWEVQLGIPHPAGLKKKKSVTVLDVGDAYFSVPLHKDFRKYTAFTIPSINNETPGVRYQYNVLPQGWKGSPAIFQSSMIKILEPFRSQNPEIVIYQYMDDLYVGSDLEIEQHRTKIEELRAHLLRWGFTTPDKKHQKEPPFLWMGYELHPDKWTVQPIELPEKEIWTVNDIQKLVGKLNWASQIYPGIKVKQLCKLLRGAKALTDIVTLSKEAELELAENREILKDPVHGVYYDPSKDLIAEIQKQGQGQWTYQIYQEPFKNLKTGKYARRRSAHTNDVKQLTEVVQKVVTESIVIWGKTPKFRLPIQKETWDTWWMEYWQATWIPEWEFVNTPPLVKLWYQLEKEPIMGAETYYVDGAANRETKLGKAGYVTDRGRQKIISLTETTNQKTELHAIHLALQDSGAEVNIVTDSQYALGIIQAQPDRSESELVNQIIEKLIEKEKVYLSWVPAHKGIGGNEQVDKLVSNGIRKVLFLDGIDKAQEDHEKYHSNWRAMAHDFNLPPVIAKEIVASCNKCQLKGEAIHGQVDCSPGVWQLDCTHLEGKVILVAVHVASGYIEAEVIPAETGQETAYFILKLAGRWPVKIIHTDNGSNLTSATVKAACWWADIQQEFGIPYNPQSQGVVESMNKELKKIIGQVREQAEHLKTAVQMAVFIHNFKRKGGIGGYSAGERIVDMIATDIQTKELQKQIIKIQNFRVYYRDSRDPIWKGPAKLLWKGEGAVVIQDNSDIKVVPRRKAKIIRDYGKQMAGDDCVAGRQDED</sequence>
<keyword evidence="39" id="KW-0917">Virion maturation</keyword>
<feature type="region of interest" description="Disordered" evidence="65">
    <location>
        <begin position="441"/>
        <end position="475"/>
    </location>
</feature>
<evidence type="ECO:0000256" key="18">
    <source>
        <dbReference type="ARBA" id="ARBA00022707"/>
    </source>
</evidence>
<dbReference type="GO" id="GO:0019013">
    <property type="term" value="C:viral nucleocapsid"/>
    <property type="evidence" value="ECO:0007669"/>
    <property type="project" value="UniProtKB-KW"/>
</dbReference>
<dbReference type="GO" id="GO:0042025">
    <property type="term" value="C:host cell nucleus"/>
    <property type="evidence" value="ECO:0007669"/>
    <property type="project" value="UniProtKB-SubCell"/>
</dbReference>
<dbReference type="PROSITE" id="PS50878">
    <property type="entry name" value="RT_POL"/>
    <property type="match status" value="1"/>
</dbReference>
<reference evidence="74" key="1">
    <citation type="journal article" date="2009" name="AIDS Res. Hum. Retroviruses">
        <title>Genetic characterization of eight full-length HIV type 1 genomes from the Democratic Republic of Congo (DRC) reveal a new subsubtype, A5, in the A radiation that predominates in the recombinant structure of CRF26_A5U.</title>
        <authorList>
            <person name="Vidal N."/>
            <person name="Bazepeo S.E."/>
            <person name="Mulanga C."/>
            <person name="Delaporte E."/>
            <person name="Peeters M."/>
        </authorList>
    </citation>
    <scope>NUCLEOTIDE SEQUENCE [LARGE SCALE GENOMIC DNA]</scope>
</reference>
<evidence type="ECO:0000256" key="17">
    <source>
        <dbReference type="ARBA" id="ARBA00022695"/>
    </source>
</evidence>
<evidence type="ECO:0000256" key="34">
    <source>
        <dbReference type="ARBA" id="ARBA00022918"/>
    </source>
</evidence>
<evidence type="ECO:0000313" key="74">
    <source>
        <dbReference type="Proteomes" id="UP000164562"/>
    </source>
</evidence>
<dbReference type="Pfam" id="PF06815">
    <property type="entry name" value="RVT_connect"/>
    <property type="match status" value="1"/>
</dbReference>
<keyword evidence="22" id="KW-0064">Aspartyl protease</keyword>
<dbReference type="GO" id="GO:0003964">
    <property type="term" value="F:RNA-directed DNA polymerase activity"/>
    <property type="evidence" value="ECO:0007669"/>
    <property type="project" value="UniProtKB-KW"/>
</dbReference>
<dbReference type="InterPro" id="IPR008916">
    <property type="entry name" value="Retrov_capsid_C"/>
</dbReference>
<feature type="domain" description="Integrase-type" evidence="68">
    <location>
        <begin position="1144"/>
        <end position="1185"/>
    </location>
</feature>
<dbReference type="GO" id="GO:0072494">
    <property type="term" value="C:host multivesicular body"/>
    <property type="evidence" value="ECO:0007669"/>
    <property type="project" value="UniProtKB-SubCell"/>
</dbReference>
<comment type="subunit">
    <text evidence="62">Homodimer; the homodimer further multimerizes as homohexamers or homopentamers. Interacts with human PPIA/CYPA (By similarity); This interaction stabilizes the capsid. Interacts with human NUP153. Interacts with host PDZD8; this interaction stabilizes the capsid. Interacts with monkey TRIM5; this interaction destabilizes the capsid.</text>
</comment>
<evidence type="ECO:0000256" key="60">
    <source>
        <dbReference type="ARBA" id="ARBA00045364"/>
    </source>
</evidence>
<protein>
    <recommendedName>
        <fullName evidence="7">Gag-Pol polyprotein</fullName>
    </recommendedName>
    <alternativeName>
        <fullName evidence="52">Pr160Gag-Pol</fullName>
    </alternativeName>
</protein>
<dbReference type="GO" id="GO:0039657">
    <property type="term" value="P:symbiont-mediated suppression of host gene expression"/>
    <property type="evidence" value="ECO:0007669"/>
    <property type="project" value="UniProtKB-KW"/>
</dbReference>
<dbReference type="Pfam" id="PF00077">
    <property type="entry name" value="RVP"/>
    <property type="match status" value="1"/>
</dbReference>
<keyword evidence="8" id="KW-1032">Host cell membrane</keyword>
<keyword evidence="23" id="KW-0688">Ribosomal frameshifting</keyword>
<dbReference type="SUPFAM" id="SSF56672">
    <property type="entry name" value="DNA/RNA polymerases"/>
    <property type="match status" value="1"/>
</dbReference>
<evidence type="ECO:0000256" key="8">
    <source>
        <dbReference type="ARBA" id="ARBA00022511"/>
    </source>
</evidence>
<evidence type="ECO:0000256" key="10">
    <source>
        <dbReference type="ARBA" id="ARBA00022553"/>
    </source>
</evidence>
<dbReference type="EMBL" id="FM877780">
    <property type="protein sequence ID" value="CAT00594.1"/>
    <property type="molecule type" value="Genomic_DNA"/>
</dbReference>
<dbReference type="PRINTS" id="PR00234">
    <property type="entry name" value="HIV1MATRIX"/>
</dbReference>
<comment type="cofactor">
    <cofactor evidence="2">
        <name>Mg(2+)</name>
        <dbReference type="ChEBI" id="CHEBI:18420"/>
    </cofactor>
</comment>
<evidence type="ECO:0000259" key="72">
    <source>
        <dbReference type="PROSITE" id="PS51027"/>
    </source>
</evidence>
<dbReference type="GO" id="GO:0015074">
    <property type="term" value="P:DNA integration"/>
    <property type="evidence" value="ECO:0007669"/>
    <property type="project" value="UniProtKB-KW"/>
</dbReference>
<feature type="compositionally biased region" description="Basic and acidic residues" evidence="65">
    <location>
        <begin position="441"/>
        <end position="451"/>
    </location>
</feature>
<dbReference type="GO" id="GO:0020002">
    <property type="term" value="C:host cell plasma membrane"/>
    <property type="evidence" value="ECO:0007669"/>
    <property type="project" value="UniProtKB-SubCell"/>
</dbReference>
<dbReference type="InterPro" id="IPR034170">
    <property type="entry name" value="Retropepsin-like_cat_dom"/>
</dbReference>
<evidence type="ECO:0000256" key="9">
    <source>
        <dbReference type="ARBA" id="ARBA00022524"/>
    </source>
</evidence>
<keyword evidence="14" id="KW-1188">Viral release from host cell</keyword>
<keyword evidence="33" id="KW-0229">DNA integration</keyword>
<keyword evidence="49" id="KW-1160">Virus entry into host cell</keyword>
<evidence type="ECO:0000256" key="7">
    <source>
        <dbReference type="ARBA" id="ARBA00018735"/>
    </source>
</evidence>
<gene>
    <name evidence="73" type="primary">gag/pol precursor</name>
</gene>
<keyword evidence="18" id="KW-0519">Myristate</keyword>
<dbReference type="InterPro" id="IPR001969">
    <property type="entry name" value="Aspartic_peptidase_AS"/>
</dbReference>
<keyword evidence="26" id="KW-0378">Hydrolase</keyword>
<comment type="subcellular location">
    <subcellularLocation>
        <location evidence="5">Host cell membrane</location>
        <topology evidence="5">Lipid-anchor</topology>
    </subcellularLocation>
    <subcellularLocation>
        <location evidence="4">Host cytoplasm</location>
    </subcellularLocation>
    <subcellularLocation>
        <location evidence="6">Host endosome</location>
        <location evidence="6">Host multivesicular body</location>
    </subcellularLocation>
    <subcellularLocation>
        <location evidence="3">Host nucleus</location>
    </subcellularLocation>
    <subcellularLocation>
        <location evidence="57">Virion membrane</location>
        <topology evidence="57">Lipid-anchor</topology>
    </subcellularLocation>
</comment>
<keyword evidence="46" id="KW-1262">Eukaryotic host gene expression shutoff by virus</keyword>
<feature type="domain" description="Integrase-type" evidence="72">
    <location>
        <begin position="1364"/>
        <end position="1411"/>
    </location>
</feature>
<evidence type="ECO:0000256" key="14">
    <source>
        <dbReference type="ARBA" id="ARBA00022612"/>
    </source>
</evidence>
<dbReference type="SUPFAM" id="SSF47836">
    <property type="entry name" value="Retroviral matrix proteins"/>
    <property type="match status" value="1"/>
</dbReference>
<dbReference type="PROSITE" id="PS50175">
    <property type="entry name" value="ASP_PROT_RETROV"/>
    <property type="match status" value="1"/>
</dbReference>
<dbReference type="InterPro" id="IPR017856">
    <property type="entry name" value="Integrase-like_N"/>
</dbReference>
<dbReference type="GO" id="GO:0004190">
    <property type="term" value="F:aspartic-type endopeptidase activity"/>
    <property type="evidence" value="ECO:0007669"/>
    <property type="project" value="UniProtKB-KW"/>
</dbReference>
<dbReference type="Pfam" id="PF00098">
    <property type="entry name" value="zf-CCHC"/>
    <property type="match status" value="2"/>
</dbReference>
<dbReference type="Pfam" id="PF00075">
    <property type="entry name" value="RNase_H"/>
    <property type="match status" value="1"/>
</dbReference>
<dbReference type="Gene3D" id="2.30.30.10">
    <property type="entry name" value="Integrase, C-terminal domain superfamily, retroviral"/>
    <property type="match status" value="1"/>
</dbReference>
<dbReference type="GO" id="GO:0075713">
    <property type="term" value="P:establishment of integrated proviral latency"/>
    <property type="evidence" value="ECO:0007669"/>
    <property type="project" value="UniProtKB-KW"/>
</dbReference>
<evidence type="ECO:0000256" key="47">
    <source>
        <dbReference type="ARBA" id="ARBA00023268"/>
    </source>
</evidence>
<comment type="function">
    <text evidence="56">Targets the polyprotein to the plasma membrane via a multipartite membrane-binding signal, that includes its myristoylated N-terminus. Matrix protein is part of the pre-integration complex. Implicated in the release from host cell mediated by Vpu. Binds to RNA.</text>
</comment>
<dbReference type="InterPro" id="IPR010661">
    <property type="entry name" value="RVT_thumb"/>
</dbReference>
<dbReference type="Gene3D" id="3.10.10.10">
    <property type="entry name" value="HIV Type 1 Reverse Transcriptase, subunit A, domain 1"/>
    <property type="match status" value="1"/>
</dbReference>
<dbReference type="Pfam" id="PF00665">
    <property type="entry name" value="rve"/>
    <property type="match status" value="1"/>
</dbReference>
<evidence type="ECO:0000256" key="33">
    <source>
        <dbReference type="ARBA" id="ARBA00022908"/>
    </source>
</evidence>
<feature type="domain" description="CCHC-type" evidence="66">
    <location>
        <begin position="410"/>
        <end position="425"/>
    </location>
</feature>
<dbReference type="InterPro" id="IPR043128">
    <property type="entry name" value="Rev_trsase/Diguanyl_cyclase"/>
</dbReference>
<dbReference type="CDD" id="cd01645">
    <property type="entry name" value="RT_Rtv"/>
    <property type="match status" value="1"/>
</dbReference>
<evidence type="ECO:0000256" key="43">
    <source>
        <dbReference type="ARBA" id="ARBA00023172"/>
    </source>
</evidence>
<dbReference type="SUPFAM" id="SSF47943">
    <property type="entry name" value="Retrovirus capsid protein, N-terminal core domain"/>
    <property type="match status" value="1"/>
</dbReference>
<keyword evidence="45" id="KW-1035">Host cytoplasm</keyword>
<dbReference type="Pfam" id="PF06817">
    <property type="entry name" value="RVT_thumb"/>
    <property type="match status" value="1"/>
</dbReference>
<dbReference type="PROSITE" id="PS00141">
    <property type="entry name" value="ASP_PROTEASE"/>
    <property type="match status" value="1"/>
</dbReference>
<dbReference type="Gene3D" id="1.10.1200.30">
    <property type="match status" value="1"/>
</dbReference>
<keyword evidence="43" id="KW-0233">DNA recombination</keyword>
<dbReference type="GO" id="GO:0046718">
    <property type="term" value="P:symbiont entry into host cell"/>
    <property type="evidence" value="ECO:0007669"/>
    <property type="project" value="UniProtKB-KW"/>
</dbReference>
<dbReference type="InterPro" id="IPR010659">
    <property type="entry name" value="RVT_connect"/>
</dbReference>
<dbReference type="Gene3D" id="1.20.5.760">
    <property type="entry name" value="Single helix bin"/>
    <property type="match status" value="1"/>
</dbReference>
<keyword evidence="24" id="KW-0255">Endonuclease</keyword>
<dbReference type="GO" id="GO:0055036">
    <property type="term" value="C:virion membrane"/>
    <property type="evidence" value="ECO:0007669"/>
    <property type="project" value="UniProtKB-SubCell"/>
</dbReference>
<evidence type="ECO:0000256" key="49">
    <source>
        <dbReference type="ARBA" id="ARBA00023296"/>
    </source>
</evidence>
<dbReference type="FunFam" id="3.30.420.10:FF:000017">
    <property type="entry name" value="POL polyprotein"/>
    <property type="match status" value="1"/>
</dbReference>
<dbReference type="InterPro" id="IPR001995">
    <property type="entry name" value="Peptidase_A2_cat"/>
</dbReference>
<proteinExistence type="predicted"/>
<evidence type="ECO:0000256" key="59">
    <source>
        <dbReference type="ARBA" id="ARBA00038788"/>
    </source>
</evidence>
<keyword evidence="44" id="KW-1179">Viral genome integration</keyword>
<comment type="catalytic activity">
    <reaction evidence="51">
        <text>Endohydrolysis of RNA in RNA/DNA hybrids. Three different cleavage modes: 1. sequence-specific internal cleavage of RNA. Human immunodeficiency virus type 1 and Moloney murine leukemia virus enzymes prefer to cleave the RNA strand one nucleotide away from the RNA-DNA junction. 2. RNA 5'-end directed cleavage 13-19 nucleotides from the RNA end. 3. DNA 3'-end directed cleavage 15-20 nucleotides away from the primer terminus.</text>
        <dbReference type="EC" id="3.1.26.13"/>
    </reaction>
</comment>
<dbReference type="InterPro" id="IPR003308">
    <property type="entry name" value="Integrase_Zn-bd_dom_N"/>
</dbReference>
<dbReference type="GO" id="GO:0006508">
    <property type="term" value="P:proteolysis"/>
    <property type="evidence" value="ECO:0007669"/>
    <property type="project" value="UniProtKB-KW"/>
</dbReference>
<keyword evidence="27" id="KW-1193">Eukaryotic host translation shutoff by virus</keyword>
<comment type="subunit">
    <text evidence="61">Heterodimer of p66 RT and p51 RT (RT p66/p51). Heterodimerization of RT is essential for DNA polymerase activity. The overall folding of the subdomains is similar in p66 RT and p51 RT but the spatial arrangements of the subdomains are dramatically different.</text>
</comment>
<keyword evidence="25 63" id="KW-0863">Zinc-finger</keyword>
<evidence type="ECO:0000256" key="42">
    <source>
        <dbReference type="ARBA" id="ARBA00023136"/>
    </source>
</evidence>
<evidence type="ECO:0000259" key="68">
    <source>
        <dbReference type="PROSITE" id="PS50876"/>
    </source>
</evidence>
<dbReference type="Gene3D" id="1.10.375.10">
    <property type="entry name" value="Human Immunodeficiency Virus Type 1 Capsid Protein"/>
    <property type="match status" value="1"/>
</dbReference>
<dbReference type="InterPro" id="IPR043502">
    <property type="entry name" value="DNA/RNA_pol_sf"/>
</dbReference>
<evidence type="ECO:0000256" key="4">
    <source>
        <dbReference type="ARBA" id="ARBA00004192"/>
    </source>
</evidence>
<evidence type="ECO:0000256" key="11">
    <source>
        <dbReference type="ARBA" id="ARBA00022561"/>
    </source>
</evidence>
<dbReference type="SUPFAM" id="SSF57756">
    <property type="entry name" value="Retrovirus zinc finger-like domains"/>
    <property type="match status" value="1"/>
</dbReference>
<evidence type="ECO:0000256" key="65">
    <source>
        <dbReference type="SAM" id="MobiDB-lite"/>
    </source>
</evidence>
<evidence type="ECO:0000256" key="55">
    <source>
        <dbReference type="ARBA" id="ARBA00037257"/>
    </source>
</evidence>
<dbReference type="GO" id="GO:0008270">
    <property type="term" value="F:zinc ion binding"/>
    <property type="evidence" value="ECO:0007669"/>
    <property type="project" value="UniProtKB-KW"/>
</dbReference>
<comment type="function">
    <text evidence="60">Forms the conical core that encapsulates the genomic RNA-nucleocapsid complex in the virion. Most core are conical, with only 7% tubular. The core is constituted by capsid protein hexamer subunits. The core is disassembled soon after virion entry. Host restriction factors such as TRIM5-alpha or TRIMCyp bind retroviral capsids and cause premature capsid disassembly, leading to blocks in reverse transcription. Capsid restriction by TRIM5 is one of the factors which restricts HIV-1 to the human species. Host PIN1 apparently facilitates the virion uncoating. On the other hand, interactions with PDZD8 or CYPA stabilize the capsid.</text>
</comment>
<keyword evidence="29" id="KW-0460">Magnesium</keyword>
<feature type="domain" description="Reverse transcriptase" evidence="69">
    <location>
        <begin position="625"/>
        <end position="815"/>
    </location>
</feature>
<dbReference type="FunFam" id="1.10.375.10:FF:000001">
    <property type="entry name" value="Gag polyprotein"/>
    <property type="match status" value="1"/>
</dbReference>
<evidence type="ECO:0000256" key="53">
    <source>
        <dbReference type="ARBA" id="ARBA00035732"/>
    </source>
</evidence>
<keyword evidence="21" id="KW-0677">Repeat</keyword>
<evidence type="ECO:0000256" key="57">
    <source>
        <dbReference type="ARBA" id="ARBA00037826"/>
    </source>
</evidence>
<comment type="catalytic activity">
    <reaction evidence="1">
        <text>3'-end directed exonucleolytic cleavage of viral RNA-DNA hybrid.</text>
        <dbReference type="EC" id="3.1.13.2"/>
    </reaction>
</comment>
<evidence type="ECO:0000256" key="2">
    <source>
        <dbReference type="ARBA" id="ARBA00001946"/>
    </source>
</evidence>
<dbReference type="GO" id="GO:0052151">
    <property type="term" value="P:symbiont-mediated activation of host apoptosis"/>
    <property type="evidence" value="ECO:0007669"/>
    <property type="project" value="UniProtKB-KW"/>
</dbReference>
<keyword evidence="11" id="KW-0167">Capsid protein</keyword>
<evidence type="ECO:0000256" key="22">
    <source>
        <dbReference type="ARBA" id="ARBA00022750"/>
    </source>
</evidence>
<evidence type="ECO:0000256" key="64">
    <source>
        <dbReference type="PROSITE-ProRule" id="PRU00506"/>
    </source>
</evidence>
<evidence type="ECO:0000256" key="25">
    <source>
        <dbReference type="ARBA" id="ARBA00022771"/>
    </source>
</evidence>
<evidence type="ECO:0000259" key="71">
    <source>
        <dbReference type="PROSITE" id="PS50994"/>
    </source>
</evidence>
<evidence type="ECO:0000256" key="45">
    <source>
        <dbReference type="ARBA" id="ARBA00023200"/>
    </source>
</evidence>
<keyword evidence="32" id="KW-0694">RNA-binding</keyword>
<evidence type="ECO:0000256" key="51">
    <source>
        <dbReference type="ARBA" id="ARBA00023415"/>
    </source>
</evidence>